<organism evidence="1">
    <name type="scientific">marine sediment metagenome</name>
    <dbReference type="NCBI Taxonomy" id="412755"/>
    <lineage>
        <taxon>unclassified sequences</taxon>
        <taxon>metagenomes</taxon>
        <taxon>ecological metagenomes</taxon>
    </lineage>
</organism>
<gene>
    <name evidence="1" type="ORF">S01H1_23793</name>
</gene>
<feature type="non-terminal residue" evidence="1">
    <location>
        <position position="66"/>
    </location>
</feature>
<protein>
    <recommendedName>
        <fullName evidence="2">Sulfotransferase family protein</fullName>
    </recommendedName>
</protein>
<evidence type="ECO:0000313" key="1">
    <source>
        <dbReference type="EMBL" id="GAF87805.1"/>
    </source>
</evidence>
<reference evidence="1" key="1">
    <citation type="journal article" date="2014" name="Front. Microbiol.">
        <title>High frequency of phylogenetically diverse reductive dehalogenase-homologous genes in deep subseafloor sedimentary metagenomes.</title>
        <authorList>
            <person name="Kawai M."/>
            <person name="Futagami T."/>
            <person name="Toyoda A."/>
            <person name="Takaki Y."/>
            <person name="Nishi S."/>
            <person name="Hori S."/>
            <person name="Arai W."/>
            <person name="Tsubouchi T."/>
            <person name="Morono Y."/>
            <person name="Uchiyama I."/>
            <person name="Ito T."/>
            <person name="Fujiyama A."/>
            <person name="Inagaki F."/>
            <person name="Takami H."/>
        </authorList>
    </citation>
    <scope>NUCLEOTIDE SEQUENCE</scope>
    <source>
        <strain evidence="1">Expedition CK06-06</strain>
    </source>
</reference>
<proteinExistence type="predicted"/>
<dbReference type="EMBL" id="BARS01013873">
    <property type="protein sequence ID" value="GAF87805.1"/>
    <property type="molecule type" value="Genomic_DNA"/>
</dbReference>
<name>X0UGZ6_9ZZZZ</name>
<comment type="caution">
    <text evidence="1">The sequence shown here is derived from an EMBL/GenBank/DDBJ whole genome shotgun (WGS) entry which is preliminary data.</text>
</comment>
<dbReference type="AlphaFoldDB" id="X0UGZ6"/>
<evidence type="ECO:0008006" key="2">
    <source>
        <dbReference type="Google" id="ProtNLM"/>
    </source>
</evidence>
<sequence>MGELMICLVTGCPRSGTSMTMQMLKAGGFPVLHGGIREEPDYGNPRGYLEYLPAFRYEVEPSWLDA</sequence>
<accession>X0UGZ6</accession>